<comment type="caution">
    <text evidence="1">The sequence shown here is derived from an EMBL/GenBank/DDBJ whole genome shotgun (WGS) entry which is preliminary data.</text>
</comment>
<sequence length="176" mass="18753">MPDLTAVPAVRDPVFPIAEPQPLTVLSARRGHGTALGRAVERQTGLLLPPVNRTVGGGGIRFIWIGPDQWLVRGPLESDGLAAHAGISDQSDVWTIFSLPAGEARRVLSKGCAVDLHEGAFKPGHAAVTGVNRFSVVLWRPDSSGDRICAAVFRSFANSFNDWLTTASGREGLPHD</sequence>
<accession>A0A3M0BWP8</accession>
<dbReference type="Gene3D" id="3.30.1360.120">
    <property type="entry name" value="Probable tRNA modification gtpase trme, domain 1"/>
    <property type="match status" value="1"/>
</dbReference>
<dbReference type="AlphaFoldDB" id="A0A3M0BWP8"/>
<dbReference type="Gene3D" id="3.30.70.1520">
    <property type="entry name" value="Heterotetrameric sarcosine oxidase"/>
    <property type="match status" value="1"/>
</dbReference>
<dbReference type="InParanoid" id="A0A3M0BWP8"/>
<proteinExistence type="predicted"/>
<dbReference type="RefSeq" id="WP_170163966.1">
    <property type="nucleotide sequence ID" value="NZ_REFR01000017.1"/>
</dbReference>
<organism evidence="1 2">
    <name type="scientific">Eilatimonas milleporae</name>
    <dbReference type="NCBI Taxonomy" id="911205"/>
    <lineage>
        <taxon>Bacteria</taxon>
        <taxon>Pseudomonadati</taxon>
        <taxon>Pseudomonadota</taxon>
        <taxon>Alphaproteobacteria</taxon>
        <taxon>Kordiimonadales</taxon>
        <taxon>Kordiimonadaceae</taxon>
        <taxon>Eilatimonas</taxon>
    </lineage>
</organism>
<dbReference type="Proteomes" id="UP000271227">
    <property type="component" value="Unassembled WGS sequence"/>
</dbReference>
<evidence type="ECO:0000313" key="1">
    <source>
        <dbReference type="EMBL" id="RMB00630.1"/>
    </source>
</evidence>
<dbReference type="InterPro" id="IPR007375">
    <property type="entry name" value="SoxG"/>
</dbReference>
<dbReference type="EMBL" id="REFR01000017">
    <property type="protein sequence ID" value="RMB00630.1"/>
    <property type="molecule type" value="Genomic_DNA"/>
</dbReference>
<reference evidence="1 2" key="1">
    <citation type="submission" date="2018-10" db="EMBL/GenBank/DDBJ databases">
        <title>Genomic Encyclopedia of Archaeal and Bacterial Type Strains, Phase II (KMG-II): from individual species to whole genera.</title>
        <authorList>
            <person name="Goeker M."/>
        </authorList>
    </citation>
    <scope>NUCLEOTIDE SEQUENCE [LARGE SCALE GENOMIC DNA]</scope>
    <source>
        <strain evidence="1 2">DSM 25217</strain>
    </source>
</reference>
<protein>
    <submittedName>
        <fullName evidence="1">N-methylglutamate dehydrogenase subunit D</fullName>
    </submittedName>
</protein>
<gene>
    <name evidence="1" type="ORF">BXY39_3818</name>
</gene>
<dbReference type="InterPro" id="IPR027266">
    <property type="entry name" value="TrmE/GcvT-like"/>
</dbReference>
<keyword evidence="2" id="KW-1185">Reference proteome</keyword>
<evidence type="ECO:0000313" key="2">
    <source>
        <dbReference type="Proteomes" id="UP000271227"/>
    </source>
</evidence>
<dbReference type="Pfam" id="PF04268">
    <property type="entry name" value="SoxG"/>
    <property type="match status" value="1"/>
</dbReference>
<dbReference type="SUPFAM" id="SSF103025">
    <property type="entry name" value="Folate-binding domain"/>
    <property type="match status" value="1"/>
</dbReference>
<name>A0A3M0BWP8_9PROT</name>